<dbReference type="PANTHER" id="PTHR45823">
    <property type="entry name" value="T-SNARE COILED-COIL HOMOLOGY DOMAIN-CONTAINING PROTEIN"/>
    <property type="match status" value="1"/>
</dbReference>
<gene>
    <name evidence="1" type="primary">AVEN_193660_1</name>
    <name evidence="1" type="ORF">NPIL_313071</name>
    <name evidence="2" type="ORF">NPIL_49711</name>
</gene>
<organism evidence="1 3">
    <name type="scientific">Nephila pilipes</name>
    <name type="common">Giant wood spider</name>
    <name type="synonym">Nephila maculata</name>
    <dbReference type="NCBI Taxonomy" id="299642"/>
    <lineage>
        <taxon>Eukaryota</taxon>
        <taxon>Metazoa</taxon>
        <taxon>Ecdysozoa</taxon>
        <taxon>Arthropoda</taxon>
        <taxon>Chelicerata</taxon>
        <taxon>Arachnida</taxon>
        <taxon>Araneae</taxon>
        <taxon>Araneomorphae</taxon>
        <taxon>Entelegynae</taxon>
        <taxon>Araneoidea</taxon>
        <taxon>Nephilidae</taxon>
        <taxon>Nephila</taxon>
    </lineage>
</organism>
<dbReference type="PANTHER" id="PTHR45823:SF1">
    <property type="entry name" value="T-SNARE COILED-COIL HOMOLOGY DOMAIN-CONTAINING PROTEIN"/>
    <property type="match status" value="1"/>
</dbReference>
<dbReference type="AlphaFoldDB" id="A0A8X6IGK1"/>
<name>A0A8X6IGK1_NEPPI</name>
<keyword evidence="3" id="KW-1185">Reference proteome</keyword>
<comment type="caution">
    <text evidence="1">The sequence shown here is derived from an EMBL/GenBank/DDBJ whole genome shotgun (WGS) entry which is preliminary data.</text>
</comment>
<accession>A0A8X6IGK1</accession>
<evidence type="ECO:0000313" key="1">
    <source>
        <dbReference type="EMBL" id="GFS44161.1"/>
    </source>
</evidence>
<dbReference type="EMBL" id="BMAW01044358">
    <property type="protein sequence ID" value="GFS44161.1"/>
    <property type="molecule type" value="Genomic_DNA"/>
</dbReference>
<proteinExistence type="predicted"/>
<reference evidence="1" key="1">
    <citation type="submission" date="2020-08" db="EMBL/GenBank/DDBJ databases">
        <title>Multicomponent nature underlies the extraordinary mechanical properties of spider dragline silk.</title>
        <authorList>
            <person name="Kono N."/>
            <person name="Nakamura H."/>
            <person name="Mori M."/>
            <person name="Yoshida Y."/>
            <person name="Ohtoshi R."/>
            <person name="Malay A.D."/>
            <person name="Moran D.A.P."/>
            <person name="Tomita M."/>
            <person name="Numata K."/>
            <person name="Arakawa K."/>
        </authorList>
    </citation>
    <scope>NUCLEOTIDE SEQUENCE</scope>
</reference>
<dbReference type="OrthoDB" id="6537796at2759"/>
<evidence type="ECO:0000313" key="2">
    <source>
        <dbReference type="EMBL" id="GFS77361.1"/>
    </source>
</evidence>
<evidence type="ECO:0000313" key="3">
    <source>
        <dbReference type="Proteomes" id="UP000887013"/>
    </source>
</evidence>
<dbReference type="EMBL" id="BMAW01096993">
    <property type="protein sequence ID" value="GFS77361.1"/>
    <property type="molecule type" value="Genomic_DNA"/>
</dbReference>
<sequence>MVKTRSQATMADSGNAELLALLAEMKNSMETGQEEMTIGLEEMNKIMGKGQDEMKVHVETQSEAQDKISFQENRLCDLEERPINSLPCSEVIYSRPTVKPLTFDGQMSWSVFKTQFDFVSSSNGSTGRVKASQLVSSLRGPAAEVLQEIPDGNLRDLTTIERDLESRFGNSHLTQFYRTELKTRRQKPGESLQVLATDVERLISLAYA</sequence>
<dbReference type="Proteomes" id="UP000887013">
    <property type="component" value="Unassembled WGS sequence"/>
</dbReference>
<protein>
    <submittedName>
        <fullName evidence="1">CCHC-type domain-containing protein</fullName>
    </submittedName>
</protein>